<organism evidence="3 4">
    <name type="scientific">Rhodanobacter denitrificans</name>
    <dbReference type="NCBI Taxonomy" id="666685"/>
    <lineage>
        <taxon>Bacteria</taxon>
        <taxon>Pseudomonadati</taxon>
        <taxon>Pseudomonadota</taxon>
        <taxon>Gammaproteobacteria</taxon>
        <taxon>Lysobacterales</taxon>
        <taxon>Rhodanobacteraceae</taxon>
        <taxon>Rhodanobacter</taxon>
    </lineage>
</organism>
<feature type="compositionally biased region" description="Basic and acidic residues" evidence="1">
    <location>
        <begin position="30"/>
        <end position="82"/>
    </location>
</feature>
<dbReference type="EMBL" id="QFPO01000008">
    <property type="protein sequence ID" value="PZQ13985.1"/>
    <property type="molecule type" value="Genomic_DNA"/>
</dbReference>
<dbReference type="AlphaFoldDB" id="A0A2W5KGM6"/>
<feature type="chain" id="PRO_5015861022" evidence="2">
    <location>
        <begin position="28"/>
        <end position="332"/>
    </location>
</feature>
<protein>
    <submittedName>
        <fullName evidence="3">Copper resistance protein CopB</fullName>
    </submittedName>
</protein>
<name>A0A2W5KGM6_9GAMM</name>
<dbReference type="GO" id="GO:0006878">
    <property type="term" value="P:intracellular copper ion homeostasis"/>
    <property type="evidence" value="ECO:0007669"/>
    <property type="project" value="InterPro"/>
</dbReference>
<dbReference type="PROSITE" id="PS51257">
    <property type="entry name" value="PROKAR_LIPOPROTEIN"/>
    <property type="match status" value="1"/>
</dbReference>
<evidence type="ECO:0000313" key="4">
    <source>
        <dbReference type="Proteomes" id="UP000249046"/>
    </source>
</evidence>
<dbReference type="Proteomes" id="UP000249046">
    <property type="component" value="Unassembled WGS sequence"/>
</dbReference>
<evidence type="ECO:0000256" key="1">
    <source>
        <dbReference type="SAM" id="MobiDB-lite"/>
    </source>
</evidence>
<keyword evidence="2" id="KW-0732">Signal</keyword>
<reference evidence="3 4" key="1">
    <citation type="submission" date="2017-08" db="EMBL/GenBank/DDBJ databases">
        <title>Infants hospitalized years apart are colonized by the same room-sourced microbial strains.</title>
        <authorList>
            <person name="Brooks B."/>
            <person name="Olm M.R."/>
            <person name="Firek B.A."/>
            <person name="Baker R."/>
            <person name="Thomas B.C."/>
            <person name="Morowitz M.J."/>
            <person name="Banfield J.F."/>
        </authorList>
    </citation>
    <scope>NUCLEOTIDE SEQUENCE [LARGE SCALE GENOMIC DNA]</scope>
    <source>
        <strain evidence="3">S2_005_003_R2_42</strain>
    </source>
</reference>
<evidence type="ECO:0000256" key="2">
    <source>
        <dbReference type="SAM" id="SignalP"/>
    </source>
</evidence>
<sequence>MNARHARLHLLAWSLAACTAGLSGAQAADEAAHRHDEAEPRSPRPSADRTAKDHGSMDHGSMDHGSMDHGSMDHGSMDHGSMDHGSTNRAADAAGPVLPPITDADRAAAFPDLGGMRMQDHMDDDPVLASFAFDRLEWQDAPGDAAAWETKAWIGRSFDRLWLRSEGERSGGRLEHAQAELLWGHAFHPWWDLMVGIRHDFAPGASKDWLAIGVQGLAPYKFETKATAYLAGDGRVAASFEAEYELLLTNRLILQPLVEATLYSRTDAARGTGAGLDRLEAGLRLRYEIRREFAPYVGWVWQRRYGDGADLARAHGEAVEDGRLVAGLRVWF</sequence>
<dbReference type="InterPro" id="IPR007939">
    <property type="entry name" value="Cu-R_B_prcur"/>
</dbReference>
<comment type="caution">
    <text evidence="3">The sequence shown here is derived from an EMBL/GenBank/DDBJ whole genome shotgun (WGS) entry which is preliminary data.</text>
</comment>
<gene>
    <name evidence="3" type="ORF">DI564_10465</name>
</gene>
<proteinExistence type="predicted"/>
<evidence type="ECO:0000313" key="3">
    <source>
        <dbReference type="EMBL" id="PZQ13985.1"/>
    </source>
</evidence>
<feature type="region of interest" description="Disordered" evidence="1">
    <location>
        <begin position="28"/>
        <end position="100"/>
    </location>
</feature>
<accession>A0A2W5KGM6</accession>
<dbReference type="GO" id="GO:0009279">
    <property type="term" value="C:cell outer membrane"/>
    <property type="evidence" value="ECO:0007669"/>
    <property type="project" value="InterPro"/>
</dbReference>
<dbReference type="Pfam" id="PF05275">
    <property type="entry name" value="CopB"/>
    <property type="match status" value="1"/>
</dbReference>
<feature type="signal peptide" evidence="2">
    <location>
        <begin position="1"/>
        <end position="27"/>
    </location>
</feature>
<dbReference type="GO" id="GO:0005507">
    <property type="term" value="F:copper ion binding"/>
    <property type="evidence" value="ECO:0007669"/>
    <property type="project" value="InterPro"/>
</dbReference>